<comment type="caution">
    <text evidence="1">The sequence shown here is derived from an EMBL/GenBank/DDBJ whole genome shotgun (WGS) entry which is preliminary data.</text>
</comment>
<protein>
    <submittedName>
        <fullName evidence="1">Plasmid replication protein</fullName>
    </submittedName>
</protein>
<keyword evidence="2" id="KW-1185">Reference proteome</keyword>
<dbReference type="Proteomes" id="UP000644588">
    <property type="component" value="Unassembled WGS sequence"/>
</dbReference>
<gene>
    <name evidence="1" type="ORF">HKD31_14515</name>
</gene>
<accession>A0ABR9YQ67</accession>
<dbReference type="RefSeq" id="WP_194265619.1">
    <property type="nucleotide sequence ID" value="NZ_JABCQF010000017.1"/>
</dbReference>
<reference evidence="1 2" key="2">
    <citation type="submission" date="2020-11" db="EMBL/GenBank/DDBJ databases">
        <title>Description of novel Gluconobacter species.</title>
        <authorList>
            <person name="Cleenwerck I."/>
            <person name="Cnockaert M."/>
            <person name="Borremans W."/>
            <person name="Wieme A.D."/>
            <person name="De Vuyst L."/>
            <person name="Vandamme P."/>
        </authorList>
    </citation>
    <scope>NUCLEOTIDE SEQUENCE [LARGE SCALE GENOMIC DNA]</scope>
    <source>
        <strain evidence="1 2">R-71646</strain>
    </source>
</reference>
<name>A0ABR9YQ67_9PROT</name>
<dbReference type="InterPro" id="IPR006881">
    <property type="entry name" value="RepA_C"/>
</dbReference>
<evidence type="ECO:0000313" key="2">
    <source>
        <dbReference type="Proteomes" id="UP000644588"/>
    </source>
</evidence>
<dbReference type="Pfam" id="PF04796">
    <property type="entry name" value="RepA_C"/>
    <property type="match status" value="1"/>
</dbReference>
<organism evidence="1 2">
    <name type="scientific">Gluconobacter potus</name>
    <dbReference type="NCBI Taxonomy" id="2724927"/>
    <lineage>
        <taxon>Bacteria</taxon>
        <taxon>Pseudomonadati</taxon>
        <taxon>Pseudomonadota</taxon>
        <taxon>Alphaproteobacteria</taxon>
        <taxon>Acetobacterales</taxon>
        <taxon>Acetobacteraceae</taxon>
        <taxon>Gluconobacter</taxon>
    </lineage>
</organism>
<proteinExistence type="predicted"/>
<evidence type="ECO:0000313" key="1">
    <source>
        <dbReference type="EMBL" id="MBF0883936.1"/>
    </source>
</evidence>
<sequence>MFQSFASNSYAQLQDEALKTKKLHDLVLDHGPEETVRSAESAVLAREESLDPQLSLLDALAGRSGRRIADTALSAVVREAEGRVAPGHSYSAWSLTGLPHRDIPLGTDWRIRGDFADLVIRPGIRIEEEGEEQLGVPFGTIARLLLIDWQSRSIETNSREIYIGKSPAELANRMGLGRGGPTNNRLREQLERLVNCTITFRFGKDDAGVIVNERIVEAYKYSGKVDPRSKSKTRWIERIVLSEAYFNELKKHPVRIDREAIKDIQTSPQAIDAYLWLAFRLHVLQSDTFVSWPSLWKSFGHQYKLLRTFKREFLEPFSIAHAAYPNSRVDISERGITLKPSPPPVPLKA</sequence>
<dbReference type="EMBL" id="JABCQF010000017">
    <property type="protein sequence ID" value="MBF0883936.1"/>
    <property type="molecule type" value="Genomic_DNA"/>
</dbReference>
<reference evidence="2" key="1">
    <citation type="submission" date="2020-04" db="EMBL/GenBank/DDBJ databases">
        <title>Description of novel Gluconacetobacter.</title>
        <authorList>
            <person name="Sombolestani A."/>
        </authorList>
    </citation>
    <scope>NUCLEOTIDE SEQUENCE [LARGE SCALE GENOMIC DNA]</scope>
    <source>
        <strain evidence="2">R-71646</strain>
    </source>
</reference>